<dbReference type="Proteomes" id="UP001151071">
    <property type="component" value="Unassembled WGS sequence"/>
</dbReference>
<comment type="function">
    <text evidence="4">Catalyzes the dehydration of chorismate into 3-[(1-carboxyvinyl)oxy]benzoate, a step in the biosynthesis of menaquinone (MK, vitamin K2).</text>
</comment>
<proteinExistence type="inferred from homology"/>
<dbReference type="PANTHER" id="PTHR37690:SF1">
    <property type="entry name" value="CHORISMATE DEHYDRATASE"/>
    <property type="match status" value="1"/>
</dbReference>
<protein>
    <recommendedName>
        <fullName evidence="4">Chorismate dehydratase</fullName>
        <ecNumber evidence="4">4.2.1.151</ecNumber>
    </recommendedName>
    <alternativeName>
        <fullName evidence="4">Menaquinone biosynthetic enzyme MqnA</fullName>
    </alternativeName>
</protein>
<evidence type="ECO:0000256" key="2">
    <source>
        <dbReference type="ARBA" id="ARBA00022428"/>
    </source>
</evidence>
<dbReference type="EMBL" id="JAPYYP010000001">
    <property type="protein sequence ID" value="MDA5106866.1"/>
    <property type="molecule type" value="Genomic_DNA"/>
</dbReference>
<keyword evidence="3 4" id="KW-0456">Lyase</keyword>
<name>A0A9X3TLX9_9BACL</name>
<dbReference type="Pfam" id="PF02621">
    <property type="entry name" value="VitK2_biosynth"/>
    <property type="match status" value="1"/>
</dbReference>
<evidence type="ECO:0000256" key="4">
    <source>
        <dbReference type="HAMAP-Rule" id="MF_00995"/>
    </source>
</evidence>
<dbReference type="RefSeq" id="WP_029099604.1">
    <property type="nucleotide sequence ID" value="NZ_JAPYYP010000001.1"/>
</dbReference>
<dbReference type="Gene3D" id="3.40.190.10">
    <property type="entry name" value="Periplasmic binding protein-like II"/>
    <property type="match status" value="2"/>
</dbReference>
<dbReference type="HAMAP" id="MF_00995">
    <property type="entry name" value="MqnA"/>
    <property type="match status" value="1"/>
</dbReference>
<reference evidence="5" key="1">
    <citation type="submission" date="2022-12" db="EMBL/GenBank/DDBJ databases">
        <title>Draft genome sequence of the thermophilic strain Brevibacillus thermoruber HT42, isolated from Los Humeros, Puebla, Mexico, with biotechnological potential.</title>
        <authorList>
            <person name="Lara Sanchez J."/>
            <person name="Solis Palacios R."/>
            <person name="Bustos Baena A.S."/>
            <person name="Ruz Baez A.E."/>
            <person name="Espinosa Luna G."/>
            <person name="Oliart Ros R.M."/>
        </authorList>
    </citation>
    <scope>NUCLEOTIDE SEQUENCE</scope>
    <source>
        <strain evidence="5">HT42</strain>
    </source>
</reference>
<sequence>MQKSLRIGQILYTNVLPVYFYFDQERFEDRIDFIRQVPAQLNRAMARGEIDLGPISSFSYAEHASRYLALADLSVSAKGRVGSIFLFSKRPIEALDGARIALTNTSATSVNLLKIILQTFYGLHVSYVTQEPVLAEMMRDADGALLIGDDAIFAYRQGGPYHVYDLGELWHRFTGYTMTFALWAVRKEVIGEQADLLREVHEAFLASKEKTRQNLDPLVDYVHGQFGGEKEHWRQYFRGLVHDFRDEQRTGLEYYYRCAAELGLLPEPVTVSVWEHPGCQSHITLTK</sequence>
<dbReference type="GO" id="GO:0016836">
    <property type="term" value="F:hydro-lyase activity"/>
    <property type="evidence" value="ECO:0007669"/>
    <property type="project" value="UniProtKB-UniRule"/>
</dbReference>
<comment type="pathway">
    <text evidence="1 4">Quinol/quinone metabolism; menaquinone biosynthesis.</text>
</comment>
<accession>A0A9X3TLX9</accession>
<organism evidence="5 6">
    <name type="scientific">Brevibacillus thermoruber</name>
    <dbReference type="NCBI Taxonomy" id="33942"/>
    <lineage>
        <taxon>Bacteria</taxon>
        <taxon>Bacillati</taxon>
        <taxon>Bacillota</taxon>
        <taxon>Bacilli</taxon>
        <taxon>Bacillales</taxon>
        <taxon>Paenibacillaceae</taxon>
        <taxon>Brevibacillus</taxon>
    </lineage>
</organism>
<keyword evidence="2 4" id="KW-0474">Menaquinone biosynthesis</keyword>
<gene>
    <name evidence="4" type="primary">mqnA</name>
    <name evidence="5" type="ORF">O3V59_00680</name>
</gene>
<comment type="catalytic activity">
    <reaction evidence="4">
        <text>chorismate = 3-[(1-carboxyvinyl)-oxy]benzoate + H2O</text>
        <dbReference type="Rhea" id="RHEA:40051"/>
        <dbReference type="ChEBI" id="CHEBI:15377"/>
        <dbReference type="ChEBI" id="CHEBI:29748"/>
        <dbReference type="ChEBI" id="CHEBI:76981"/>
        <dbReference type="EC" id="4.2.1.151"/>
    </reaction>
</comment>
<dbReference type="AlphaFoldDB" id="A0A9X3TLX9"/>
<evidence type="ECO:0000256" key="3">
    <source>
        <dbReference type="ARBA" id="ARBA00023239"/>
    </source>
</evidence>
<comment type="caution">
    <text evidence="5">The sequence shown here is derived from an EMBL/GenBank/DDBJ whole genome shotgun (WGS) entry which is preliminary data.</text>
</comment>
<dbReference type="InterPro" id="IPR003773">
    <property type="entry name" value="Menaquinone_biosynth"/>
</dbReference>
<dbReference type="InterPro" id="IPR030868">
    <property type="entry name" value="MqnA"/>
</dbReference>
<evidence type="ECO:0000313" key="5">
    <source>
        <dbReference type="EMBL" id="MDA5106866.1"/>
    </source>
</evidence>
<evidence type="ECO:0000256" key="1">
    <source>
        <dbReference type="ARBA" id="ARBA00004863"/>
    </source>
</evidence>
<comment type="similarity">
    <text evidence="4">Belongs to the MqnA/MqnD family. MqnA subfamily.</text>
</comment>
<dbReference type="GO" id="GO:0009234">
    <property type="term" value="P:menaquinone biosynthetic process"/>
    <property type="evidence" value="ECO:0007669"/>
    <property type="project" value="UniProtKB-UniRule"/>
</dbReference>
<keyword evidence="6" id="KW-1185">Reference proteome</keyword>
<dbReference type="EC" id="4.2.1.151" evidence="4"/>
<dbReference type="PANTHER" id="PTHR37690">
    <property type="entry name" value="CHORISMATE DEHYDRATASE"/>
    <property type="match status" value="1"/>
</dbReference>
<dbReference type="CDD" id="cd13634">
    <property type="entry name" value="PBP2_Sco4506"/>
    <property type="match status" value="1"/>
</dbReference>
<evidence type="ECO:0000313" key="6">
    <source>
        <dbReference type="Proteomes" id="UP001151071"/>
    </source>
</evidence>
<dbReference type="SUPFAM" id="SSF53850">
    <property type="entry name" value="Periplasmic binding protein-like II"/>
    <property type="match status" value="1"/>
</dbReference>